<organism evidence="1 2">
    <name type="scientific">Candidatus Nealsonbacteria bacterium RIFCSPHIGHO2_01_FULL_38_55</name>
    <dbReference type="NCBI Taxonomy" id="1801664"/>
    <lineage>
        <taxon>Bacteria</taxon>
        <taxon>Candidatus Nealsoniibacteriota</taxon>
    </lineage>
</organism>
<dbReference type="EMBL" id="MHLZ01000021">
    <property type="protein sequence ID" value="OGZ19808.1"/>
    <property type="molecule type" value="Genomic_DNA"/>
</dbReference>
<evidence type="ECO:0000313" key="2">
    <source>
        <dbReference type="Proteomes" id="UP000177360"/>
    </source>
</evidence>
<comment type="caution">
    <text evidence="1">The sequence shown here is derived from an EMBL/GenBank/DDBJ whole genome shotgun (WGS) entry which is preliminary data.</text>
</comment>
<accession>A0A1G2E3X6</accession>
<name>A0A1G2E3X6_9BACT</name>
<gene>
    <name evidence="1" type="ORF">A2626_02615</name>
</gene>
<dbReference type="AlphaFoldDB" id="A0A1G2E3X6"/>
<reference evidence="1 2" key="1">
    <citation type="journal article" date="2016" name="Nat. Commun.">
        <title>Thousands of microbial genomes shed light on interconnected biogeochemical processes in an aquifer system.</title>
        <authorList>
            <person name="Anantharaman K."/>
            <person name="Brown C.T."/>
            <person name="Hug L.A."/>
            <person name="Sharon I."/>
            <person name="Castelle C.J."/>
            <person name="Probst A.J."/>
            <person name="Thomas B.C."/>
            <person name="Singh A."/>
            <person name="Wilkins M.J."/>
            <person name="Karaoz U."/>
            <person name="Brodie E.L."/>
            <person name="Williams K.H."/>
            <person name="Hubbard S.S."/>
            <person name="Banfield J.F."/>
        </authorList>
    </citation>
    <scope>NUCLEOTIDE SEQUENCE [LARGE SCALE GENOMIC DNA]</scope>
</reference>
<protein>
    <submittedName>
        <fullName evidence="1">Uncharacterized protein</fullName>
    </submittedName>
</protein>
<sequence length="78" mass="8650">MRIPRAQACVFLYFIITKNPKINKPLGDAVLDGTLARPISSLAQILGSLPSAKGIERSISRREFRPREIPLEIFMVGA</sequence>
<dbReference type="Proteomes" id="UP000177360">
    <property type="component" value="Unassembled WGS sequence"/>
</dbReference>
<evidence type="ECO:0000313" key="1">
    <source>
        <dbReference type="EMBL" id="OGZ19808.1"/>
    </source>
</evidence>
<proteinExistence type="predicted"/>